<dbReference type="InterPro" id="IPR002347">
    <property type="entry name" value="SDR_fam"/>
</dbReference>
<dbReference type="PANTHER" id="PTHR42760:SF121">
    <property type="entry name" value="3-OXOACYL-(ACYL-CARRIER-PROTEIN) REDUCTASE"/>
    <property type="match status" value="1"/>
</dbReference>
<gene>
    <name evidence="3" type="ORF">HMN09_00551900</name>
</gene>
<dbReference type="GO" id="GO:0048038">
    <property type="term" value="F:quinone binding"/>
    <property type="evidence" value="ECO:0007669"/>
    <property type="project" value="TreeGrafter"/>
</dbReference>
<name>A0A8H6WES6_MYCCL</name>
<comment type="similarity">
    <text evidence="1">Belongs to the short-chain dehydrogenases/reductases (SDR) family.</text>
</comment>
<reference evidence="3" key="1">
    <citation type="submission" date="2020-05" db="EMBL/GenBank/DDBJ databases">
        <title>Mycena genomes resolve the evolution of fungal bioluminescence.</title>
        <authorList>
            <person name="Tsai I.J."/>
        </authorList>
    </citation>
    <scope>NUCLEOTIDE SEQUENCE</scope>
    <source>
        <strain evidence="3">110903Hualien_Pintung</strain>
    </source>
</reference>
<evidence type="ECO:0000256" key="1">
    <source>
        <dbReference type="ARBA" id="ARBA00006484"/>
    </source>
</evidence>
<protein>
    <submittedName>
        <fullName evidence="3">NAD-binding protein</fullName>
    </submittedName>
</protein>
<dbReference type="PRINTS" id="PR00080">
    <property type="entry name" value="SDRFAMILY"/>
</dbReference>
<dbReference type="AlphaFoldDB" id="A0A8H6WES6"/>
<dbReference type="PRINTS" id="PR00081">
    <property type="entry name" value="GDHRDH"/>
</dbReference>
<dbReference type="FunFam" id="3.40.50.720:FF:000084">
    <property type="entry name" value="Short-chain dehydrogenase reductase"/>
    <property type="match status" value="1"/>
</dbReference>
<keyword evidence="4" id="KW-1185">Reference proteome</keyword>
<proteinExistence type="inferred from homology"/>
<dbReference type="InterPro" id="IPR036291">
    <property type="entry name" value="NAD(P)-bd_dom_sf"/>
</dbReference>
<dbReference type="Gene3D" id="3.40.50.720">
    <property type="entry name" value="NAD(P)-binding Rossmann-like Domain"/>
    <property type="match status" value="1"/>
</dbReference>
<dbReference type="Pfam" id="PF13561">
    <property type="entry name" value="adh_short_C2"/>
    <property type="match status" value="1"/>
</dbReference>
<evidence type="ECO:0000313" key="4">
    <source>
        <dbReference type="Proteomes" id="UP000613580"/>
    </source>
</evidence>
<comment type="caution">
    <text evidence="3">The sequence shown here is derived from an EMBL/GenBank/DDBJ whole genome shotgun (WGS) entry which is preliminary data.</text>
</comment>
<sequence>MSSKGVALVTGAAQGIGRAIALRLANDGFDLGLNDIPSNAQKLESLVEEIKAKGRAVSVHIADVSNEEQVQAMIAGVVEQQKSLDVMVANAGICKYAHVLETTTEDWNRIMEVNVRGTFLCFKFAALQMIAQGRGGRMIAASSVAGKQGFNATAAYCASKFAVRGLVQASAQEFGKHGITVNAYAPGSIETDMLKYLDESSSGRARTLTINASALKTTGNPEDIAGLVSYIASEESRFITGQSISINGGLYFD</sequence>
<dbReference type="Proteomes" id="UP000613580">
    <property type="component" value="Unassembled WGS sequence"/>
</dbReference>
<dbReference type="InterPro" id="IPR057326">
    <property type="entry name" value="KR_dom"/>
</dbReference>
<dbReference type="GO" id="GO:0006633">
    <property type="term" value="P:fatty acid biosynthetic process"/>
    <property type="evidence" value="ECO:0007669"/>
    <property type="project" value="TreeGrafter"/>
</dbReference>
<dbReference type="SMART" id="SM00822">
    <property type="entry name" value="PKS_KR"/>
    <property type="match status" value="1"/>
</dbReference>
<dbReference type="EMBL" id="JACAZE010000006">
    <property type="protein sequence ID" value="KAF7313936.1"/>
    <property type="molecule type" value="Genomic_DNA"/>
</dbReference>
<accession>A0A8H6WES6</accession>
<feature type="domain" description="Ketoreductase" evidence="2">
    <location>
        <begin position="5"/>
        <end position="187"/>
    </location>
</feature>
<dbReference type="PANTHER" id="PTHR42760">
    <property type="entry name" value="SHORT-CHAIN DEHYDROGENASES/REDUCTASES FAMILY MEMBER"/>
    <property type="match status" value="1"/>
</dbReference>
<dbReference type="OrthoDB" id="498125at2759"/>
<evidence type="ECO:0000313" key="3">
    <source>
        <dbReference type="EMBL" id="KAF7313936.1"/>
    </source>
</evidence>
<evidence type="ECO:0000259" key="2">
    <source>
        <dbReference type="SMART" id="SM00822"/>
    </source>
</evidence>
<dbReference type="GO" id="GO:0016616">
    <property type="term" value="F:oxidoreductase activity, acting on the CH-OH group of donors, NAD or NADP as acceptor"/>
    <property type="evidence" value="ECO:0007669"/>
    <property type="project" value="TreeGrafter"/>
</dbReference>
<organism evidence="3 4">
    <name type="scientific">Mycena chlorophos</name>
    <name type="common">Agaric fungus</name>
    <name type="synonym">Agaricus chlorophos</name>
    <dbReference type="NCBI Taxonomy" id="658473"/>
    <lineage>
        <taxon>Eukaryota</taxon>
        <taxon>Fungi</taxon>
        <taxon>Dikarya</taxon>
        <taxon>Basidiomycota</taxon>
        <taxon>Agaricomycotina</taxon>
        <taxon>Agaricomycetes</taxon>
        <taxon>Agaricomycetidae</taxon>
        <taxon>Agaricales</taxon>
        <taxon>Marasmiineae</taxon>
        <taxon>Mycenaceae</taxon>
        <taxon>Mycena</taxon>
    </lineage>
</organism>
<dbReference type="SUPFAM" id="SSF51735">
    <property type="entry name" value="NAD(P)-binding Rossmann-fold domains"/>
    <property type="match status" value="1"/>
</dbReference>